<dbReference type="InterPro" id="IPR008847">
    <property type="entry name" value="Suf"/>
</dbReference>
<keyword evidence="7" id="KW-1185">Reference proteome</keyword>
<dbReference type="STRING" id="56216.A0A1A6FVS0"/>
<name>A0A1A6FVS0_NEOLE</name>
<reference evidence="6 7" key="1">
    <citation type="submission" date="2016-06" db="EMBL/GenBank/DDBJ databases">
        <title>The Draft Genome Sequence and Annotation of the Desert Woodrat Neotoma lepida.</title>
        <authorList>
            <person name="Campbell M."/>
            <person name="Oakeson K.F."/>
            <person name="Yandell M."/>
            <person name="Halpert J.R."/>
            <person name="Dearing D."/>
        </authorList>
    </citation>
    <scope>NUCLEOTIDE SEQUENCE [LARGE SCALE GENOMIC DNA]</scope>
    <source>
        <strain evidence="6">417</strain>
        <tissue evidence="6">Liver</tissue>
    </source>
</reference>
<feature type="domain" description="Suppressor of forked" evidence="5">
    <location>
        <begin position="13"/>
        <end position="74"/>
    </location>
</feature>
<dbReference type="PANTHER" id="PTHR19980">
    <property type="entry name" value="RNA CLEAVAGE STIMULATION FACTOR"/>
    <property type="match status" value="1"/>
</dbReference>
<dbReference type="OrthoDB" id="9894641at2759"/>
<dbReference type="Gene3D" id="1.25.40.10">
    <property type="entry name" value="Tetratricopeptide repeat domain"/>
    <property type="match status" value="1"/>
</dbReference>
<dbReference type="AlphaFoldDB" id="A0A1A6FVS0"/>
<dbReference type="InterPro" id="IPR045243">
    <property type="entry name" value="Rna14-like"/>
</dbReference>
<dbReference type="GO" id="GO:0031124">
    <property type="term" value="P:mRNA 3'-end processing"/>
    <property type="evidence" value="ECO:0007669"/>
    <property type="project" value="InterPro"/>
</dbReference>
<keyword evidence="2" id="KW-0677">Repeat</keyword>
<dbReference type="Proteomes" id="UP000092124">
    <property type="component" value="Unassembled WGS sequence"/>
</dbReference>
<dbReference type="Pfam" id="PF05843">
    <property type="entry name" value="Suf"/>
    <property type="match status" value="1"/>
</dbReference>
<evidence type="ECO:0000259" key="5">
    <source>
        <dbReference type="Pfam" id="PF05843"/>
    </source>
</evidence>
<accession>A0A1A6FVS0</accession>
<sequence>MSTSVGVLQFLIQYREIWARFLAFESNIGDLASILKVEKRRFTAFREEYEGKETALLVDRYKFMDLYPCSASELKALGYKDSSVLHFQDVSRAKLAAIIPDPVVAPSIVPVLKDEVDRKPEYPKPDTQQMIPFQPRHLAPPGLHPVPGGVFPVPPAAVVLMKLLPPPICFQGPFVQVDELMEIFRRCKIPNTVEEAVRLITGGAPELAVEGNGPVESSAVLTKAVKRPNEDSDEDEEKGAVVPPVHDIYRARQQKRIR</sequence>
<dbReference type="PANTHER" id="PTHR19980:SF0">
    <property type="entry name" value="CLEAVAGE STIMULATION FACTOR SUBUNIT 3"/>
    <property type="match status" value="1"/>
</dbReference>
<evidence type="ECO:0000256" key="1">
    <source>
        <dbReference type="ARBA" id="ARBA00004123"/>
    </source>
</evidence>
<organism evidence="6 7">
    <name type="scientific">Neotoma lepida</name>
    <name type="common">Desert woodrat</name>
    <dbReference type="NCBI Taxonomy" id="56216"/>
    <lineage>
        <taxon>Eukaryota</taxon>
        <taxon>Metazoa</taxon>
        <taxon>Chordata</taxon>
        <taxon>Craniata</taxon>
        <taxon>Vertebrata</taxon>
        <taxon>Euteleostomi</taxon>
        <taxon>Mammalia</taxon>
        <taxon>Eutheria</taxon>
        <taxon>Euarchontoglires</taxon>
        <taxon>Glires</taxon>
        <taxon>Rodentia</taxon>
        <taxon>Myomorpha</taxon>
        <taxon>Muroidea</taxon>
        <taxon>Cricetidae</taxon>
        <taxon>Neotominae</taxon>
        <taxon>Neotoma</taxon>
    </lineage>
</organism>
<dbReference type="InterPro" id="IPR011990">
    <property type="entry name" value="TPR-like_helical_dom_sf"/>
</dbReference>
<evidence type="ECO:0000313" key="7">
    <source>
        <dbReference type="Proteomes" id="UP000092124"/>
    </source>
</evidence>
<comment type="subcellular location">
    <subcellularLocation>
        <location evidence="1">Nucleus</location>
    </subcellularLocation>
</comment>
<evidence type="ECO:0000313" key="6">
    <source>
        <dbReference type="EMBL" id="OBS57645.1"/>
    </source>
</evidence>
<evidence type="ECO:0000256" key="4">
    <source>
        <dbReference type="SAM" id="MobiDB-lite"/>
    </source>
</evidence>
<dbReference type="SUPFAM" id="SSF48452">
    <property type="entry name" value="TPR-like"/>
    <property type="match status" value="1"/>
</dbReference>
<keyword evidence="3" id="KW-0539">Nucleus</keyword>
<comment type="caution">
    <text evidence="6">The sequence shown here is derived from an EMBL/GenBank/DDBJ whole genome shotgun (WGS) entry which is preliminary data.</text>
</comment>
<dbReference type="GO" id="GO:0005634">
    <property type="term" value="C:nucleus"/>
    <property type="evidence" value="ECO:0007669"/>
    <property type="project" value="UniProtKB-SubCell"/>
</dbReference>
<evidence type="ECO:0000256" key="2">
    <source>
        <dbReference type="ARBA" id="ARBA00022737"/>
    </source>
</evidence>
<evidence type="ECO:0000256" key="3">
    <source>
        <dbReference type="ARBA" id="ARBA00023242"/>
    </source>
</evidence>
<proteinExistence type="predicted"/>
<protein>
    <recommendedName>
        <fullName evidence="5">Suppressor of forked domain-containing protein</fullName>
    </recommendedName>
</protein>
<dbReference type="GO" id="GO:0003729">
    <property type="term" value="F:mRNA binding"/>
    <property type="evidence" value="ECO:0007669"/>
    <property type="project" value="TreeGrafter"/>
</dbReference>
<feature type="region of interest" description="Disordered" evidence="4">
    <location>
        <begin position="218"/>
        <end position="245"/>
    </location>
</feature>
<dbReference type="EMBL" id="LZPO01117034">
    <property type="protein sequence ID" value="OBS57645.1"/>
    <property type="molecule type" value="Genomic_DNA"/>
</dbReference>
<gene>
    <name evidence="6" type="ORF">A6R68_11227</name>
</gene>